<evidence type="ECO:0008006" key="4">
    <source>
        <dbReference type="Google" id="ProtNLM"/>
    </source>
</evidence>
<gene>
    <name evidence="2" type="ORF">NDU88_001094</name>
</gene>
<dbReference type="AlphaFoldDB" id="A0AAV7VYU7"/>
<name>A0AAV7VYU7_PLEWA</name>
<evidence type="ECO:0000313" key="3">
    <source>
        <dbReference type="Proteomes" id="UP001066276"/>
    </source>
</evidence>
<reference evidence="2" key="1">
    <citation type="journal article" date="2022" name="bioRxiv">
        <title>Sequencing and chromosome-scale assembly of the giantPleurodeles waltlgenome.</title>
        <authorList>
            <person name="Brown T."/>
            <person name="Elewa A."/>
            <person name="Iarovenko S."/>
            <person name="Subramanian E."/>
            <person name="Araus A.J."/>
            <person name="Petzold A."/>
            <person name="Susuki M."/>
            <person name="Suzuki K.-i.T."/>
            <person name="Hayashi T."/>
            <person name="Toyoda A."/>
            <person name="Oliveira C."/>
            <person name="Osipova E."/>
            <person name="Leigh N.D."/>
            <person name="Simon A."/>
            <person name="Yun M.H."/>
        </authorList>
    </citation>
    <scope>NUCLEOTIDE SEQUENCE</scope>
    <source>
        <strain evidence="2">20211129_DDA</strain>
        <tissue evidence="2">Liver</tissue>
    </source>
</reference>
<comment type="caution">
    <text evidence="2">The sequence shown here is derived from an EMBL/GenBank/DDBJ whole genome shotgun (WGS) entry which is preliminary data.</text>
</comment>
<feature type="compositionally biased region" description="Polar residues" evidence="1">
    <location>
        <begin position="1"/>
        <end position="15"/>
    </location>
</feature>
<feature type="compositionally biased region" description="Basic and acidic residues" evidence="1">
    <location>
        <begin position="158"/>
        <end position="172"/>
    </location>
</feature>
<dbReference type="Proteomes" id="UP001066276">
    <property type="component" value="Chromosome 1_2"/>
</dbReference>
<feature type="region of interest" description="Disordered" evidence="1">
    <location>
        <begin position="120"/>
        <end position="180"/>
    </location>
</feature>
<sequence>MQQTRMDQHTAQSLGASLRKDPPGPLEKGLEPTGVQILAAIESSWHAMQTQIEAIAVDVNLLRADLRVVAERSVATEKQVTCLQSDMDTLKASVGILEAKTYKLETRVEDAEGRVGAERCDGNARLPAGGEWQETPRDSGGAYCSPQEHPTSLRRPRKPSDCSFGRHPESRPSKTGVRGG</sequence>
<proteinExistence type="predicted"/>
<dbReference type="EMBL" id="JANPWB010000002">
    <property type="protein sequence ID" value="KAJ1205666.1"/>
    <property type="molecule type" value="Genomic_DNA"/>
</dbReference>
<organism evidence="2 3">
    <name type="scientific">Pleurodeles waltl</name>
    <name type="common">Iberian ribbed newt</name>
    <dbReference type="NCBI Taxonomy" id="8319"/>
    <lineage>
        <taxon>Eukaryota</taxon>
        <taxon>Metazoa</taxon>
        <taxon>Chordata</taxon>
        <taxon>Craniata</taxon>
        <taxon>Vertebrata</taxon>
        <taxon>Euteleostomi</taxon>
        <taxon>Amphibia</taxon>
        <taxon>Batrachia</taxon>
        <taxon>Caudata</taxon>
        <taxon>Salamandroidea</taxon>
        <taxon>Salamandridae</taxon>
        <taxon>Pleurodelinae</taxon>
        <taxon>Pleurodeles</taxon>
    </lineage>
</organism>
<protein>
    <recommendedName>
        <fullName evidence="4">Tektin</fullName>
    </recommendedName>
</protein>
<accession>A0AAV7VYU7</accession>
<evidence type="ECO:0000256" key="1">
    <source>
        <dbReference type="SAM" id="MobiDB-lite"/>
    </source>
</evidence>
<feature type="region of interest" description="Disordered" evidence="1">
    <location>
        <begin position="1"/>
        <end position="30"/>
    </location>
</feature>
<keyword evidence="3" id="KW-1185">Reference proteome</keyword>
<evidence type="ECO:0000313" key="2">
    <source>
        <dbReference type="EMBL" id="KAJ1205666.1"/>
    </source>
</evidence>